<gene>
    <name evidence="2" type="ORF">EVEC_LOCUS12152</name>
</gene>
<evidence type="ECO:0000313" key="4">
    <source>
        <dbReference type="WBParaSite" id="EVEC_0001299001-mRNA-1"/>
    </source>
</evidence>
<dbReference type="WBParaSite" id="EVEC_0001299001-mRNA-1">
    <property type="protein sequence ID" value="EVEC_0001299001-mRNA-1"/>
    <property type="gene ID" value="EVEC_0001299001"/>
</dbReference>
<proteinExistence type="predicted"/>
<sequence length="138" mass="15976">MSSKKITDSQSEFLDFLKLGCRSQCSDESNTEYRKKPTSIHLGKEENLTLVEHNVNSSAERQNTKGNLFYAIRQIYYLMKEQFESQADSLLAAVEDLEEKAEDNRRERLKQIANLIEADIMRLQFPADCRAARQVQLL</sequence>
<feature type="coiled-coil region" evidence="1">
    <location>
        <begin position="80"/>
        <end position="114"/>
    </location>
</feature>
<name>A0A0N4VPQ6_ENTVE</name>
<evidence type="ECO:0000313" key="2">
    <source>
        <dbReference type="EMBL" id="VDD97401.1"/>
    </source>
</evidence>
<keyword evidence="3" id="KW-1185">Reference proteome</keyword>
<dbReference type="Proteomes" id="UP000274131">
    <property type="component" value="Unassembled WGS sequence"/>
</dbReference>
<reference evidence="2 3" key="2">
    <citation type="submission" date="2018-10" db="EMBL/GenBank/DDBJ databases">
        <authorList>
            <consortium name="Pathogen Informatics"/>
        </authorList>
    </citation>
    <scope>NUCLEOTIDE SEQUENCE [LARGE SCALE GENOMIC DNA]</scope>
</reference>
<accession>A0A0N4VPQ6</accession>
<protein>
    <submittedName>
        <fullName evidence="2 4">Uncharacterized protein</fullName>
    </submittedName>
</protein>
<dbReference type="AlphaFoldDB" id="A0A0N4VPQ6"/>
<evidence type="ECO:0000313" key="3">
    <source>
        <dbReference type="Proteomes" id="UP000274131"/>
    </source>
</evidence>
<organism evidence="4">
    <name type="scientific">Enterobius vermicularis</name>
    <name type="common">Human pinworm</name>
    <dbReference type="NCBI Taxonomy" id="51028"/>
    <lineage>
        <taxon>Eukaryota</taxon>
        <taxon>Metazoa</taxon>
        <taxon>Ecdysozoa</taxon>
        <taxon>Nematoda</taxon>
        <taxon>Chromadorea</taxon>
        <taxon>Rhabditida</taxon>
        <taxon>Spirurina</taxon>
        <taxon>Oxyuridomorpha</taxon>
        <taxon>Oxyuroidea</taxon>
        <taxon>Oxyuridae</taxon>
        <taxon>Enterobius</taxon>
    </lineage>
</organism>
<evidence type="ECO:0000256" key="1">
    <source>
        <dbReference type="SAM" id="Coils"/>
    </source>
</evidence>
<reference evidence="4" key="1">
    <citation type="submission" date="2017-02" db="UniProtKB">
        <authorList>
            <consortium name="WormBaseParasite"/>
        </authorList>
    </citation>
    <scope>IDENTIFICATION</scope>
</reference>
<keyword evidence="1" id="KW-0175">Coiled coil</keyword>
<dbReference type="EMBL" id="UXUI01013582">
    <property type="protein sequence ID" value="VDD97401.1"/>
    <property type="molecule type" value="Genomic_DNA"/>
</dbReference>